<reference evidence="8 9" key="1">
    <citation type="journal article" date="2007" name="Photosyn. Res.">
        <title>Complete nucleotide sequence of the freshwater unicellular cyanobacterium Synechococcus elongatus PCC 6301 chromosome: gene content and organization.</title>
        <authorList>
            <person name="Sugita C."/>
            <person name="Ogata K."/>
            <person name="Shikata M."/>
            <person name="Jikuya H."/>
            <person name="Takano J."/>
            <person name="Furumichi M."/>
            <person name="Kanehisa M."/>
            <person name="Omata T."/>
            <person name="Sugiura M."/>
            <person name="Sugita M."/>
        </authorList>
    </citation>
    <scope>NUCLEOTIDE SEQUENCE [LARGE SCALE GENOMIC DNA]</scope>
    <source>
        <strain evidence="9">ATCC 27144 / PCC 6301 / SAUG 1402/1</strain>
    </source>
</reference>
<dbReference type="EMBL" id="AP008231">
    <property type="protein sequence ID" value="BAD80379.1"/>
    <property type="molecule type" value="Genomic_DNA"/>
</dbReference>
<dbReference type="InterPro" id="IPR050245">
    <property type="entry name" value="PrsA_foldase"/>
</dbReference>
<dbReference type="GeneID" id="72430778"/>
<dbReference type="Gene3D" id="3.10.50.40">
    <property type="match status" value="1"/>
</dbReference>
<evidence type="ECO:0000256" key="6">
    <source>
        <dbReference type="PROSITE-ProRule" id="PRU00278"/>
    </source>
</evidence>
<dbReference type="AlphaFoldDB" id="A0A0H3K5B3"/>
<evidence type="ECO:0000256" key="2">
    <source>
        <dbReference type="ARBA" id="ARBA00013194"/>
    </source>
</evidence>
<dbReference type="InterPro" id="IPR046357">
    <property type="entry name" value="PPIase_dom_sf"/>
</dbReference>
<dbReference type="InterPro" id="IPR000297">
    <property type="entry name" value="PPIase_PpiC"/>
</dbReference>
<dbReference type="InterPro" id="IPR027304">
    <property type="entry name" value="Trigger_fact/SurA_dom_sf"/>
</dbReference>
<evidence type="ECO:0000259" key="7">
    <source>
        <dbReference type="PROSITE" id="PS50198"/>
    </source>
</evidence>
<accession>A0A0H3K5B3</accession>
<dbReference type="SUPFAM" id="SSF109998">
    <property type="entry name" value="Triger factor/SurA peptide-binding domain-like"/>
    <property type="match status" value="1"/>
</dbReference>
<comment type="catalytic activity">
    <reaction evidence="1">
        <text>[protein]-peptidylproline (omega=180) = [protein]-peptidylproline (omega=0)</text>
        <dbReference type="Rhea" id="RHEA:16237"/>
        <dbReference type="Rhea" id="RHEA-COMP:10747"/>
        <dbReference type="Rhea" id="RHEA-COMP:10748"/>
        <dbReference type="ChEBI" id="CHEBI:83833"/>
        <dbReference type="ChEBI" id="CHEBI:83834"/>
        <dbReference type="EC" id="5.2.1.8"/>
    </reaction>
</comment>
<dbReference type="KEGG" id="syc:syc2189_d"/>
<dbReference type="Pfam" id="PF00639">
    <property type="entry name" value="Rotamase"/>
    <property type="match status" value="1"/>
</dbReference>
<name>A0A0H3K5B3_SYNP6</name>
<evidence type="ECO:0000256" key="3">
    <source>
        <dbReference type="ARBA" id="ARBA00022729"/>
    </source>
</evidence>
<proteinExistence type="predicted"/>
<protein>
    <recommendedName>
        <fullName evidence="2">peptidylprolyl isomerase</fullName>
        <ecNumber evidence="2">5.2.1.8</ecNumber>
    </recommendedName>
</protein>
<dbReference type="Proteomes" id="UP000001175">
    <property type="component" value="Chromosome"/>
</dbReference>
<gene>
    <name evidence="8" type="ordered locus">syc2189_d</name>
</gene>
<dbReference type="RefSeq" id="WP_011244499.1">
    <property type="nucleotide sequence ID" value="NC_006576.1"/>
</dbReference>
<evidence type="ECO:0000313" key="8">
    <source>
        <dbReference type="EMBL" id="BAD80379.1"/>
    </source>
</evidence>
<dbReference type="PROSITE" id="PS50198">
    <property type="entry name" value="PPIC_PPIASE_2"/>
    <property type="match status" value="1"/>
</dbReference>
<organism evidence="8 9">
    <name type="scientific">Synechococcus sp. (strain ATCC 27144 / PCC 6301 / SAUG 1402/1)</name>
    <name type="common">Anacystis nidulans</name>
    <dbReference type="NCBI Taxonomy" id="269084"/>
    <lineage>
        <taxon>Bacteria</taxon>
        <taxon>Bacillati</taxon>
        <taxon>Cyanobacteriota</taxon>
        <taxon>Cyanophyceae</taxon>
        <taxon>Synechococcales</taxon>
        <taxon>Synechococcaceae</taxon>
        <taxon>Synechococcus</taxon>
    </lineage>
</organism>
<dbReference type="SUPFAM" id="SSF54534">
    <property type="entry name" value="FKBP-like"/>
    <property type="match status" value="1"/>
</dbReference>
<dbReference type="PANTHER" id="PTHR47245:SF1">
    <property type="entry name" value="FOLDASE PROTEIN PRSA"/>
    <property type="match status" value="1"/>
</dbReference>
<evidence type="ECO:0000313" key="9">
    <source>
        <dbReference type="Proteomes" id="UP000001175"/>
    </source>
</evidence>
<keyword evidence="3" id="KW-0732">Signal</keyword>
<dbReference type="EC" id="5.2.1.8" evidence="2"/>
<keyword evidence="4 6" id="KW-0697">Rotamase</keyword>
<dbReference type="eggNOG" id="COG0760">
    <property type="taxonomic scope" value="Bacteria"/>
</dbReference>
<sequence>MTLTSSQKPFRLLVGDREVQESDLAALLQKHQLLPELVKRMRFAQVIEGIEVQPDVLEQECQAWCKQNGIAPQQLPQLLAQQQISLEQWMSSVENRLRLRLFQEREFSHRAENRFLKRKSQLDLVTYSLLRHSDGHLIQELYQQLLHGEATFEDLATQFSQGHEAKTAGKLGPVPLSQPHPALAEVLRTAQPGQILPPRNLESYWLIIRLDQLQPVAFNETIRRQMLQELFDEWLGAEVQQTLNTL</sequence>
<evidence type="ECO:0000256" key="1">
    <source>
        <dbReference type="ARBA" id="ARBA00000971"/>
    </source>
</evidence>
<evidence type="ECO:0000256" key="4">
    <source>
        <dbReference type="ARBA" id="ARBA00023110"/>
    </source>
</evidence>
<feature type="domain" description="PpiC" evidence="7">
    <location>
        <begin position="125"/>
        <end position="212"/>
    </location>
</feature>
<dbReference type="PANTHER" id="PTHR47245">
    <property type="entry name" value="PEPTIDYLPROLYL ISOMERASE"/>
    <property type="match status" value="1"/>
</dbReference>
<dbReference type="GO" id="GO:0003755">
    <property type="term" value="F:peptidyl-prolyl cis-trans isomerase activity"/>
    <property type="evidence" value="ECO:0007669"/>
    <property type="project" value="UniProtKB-KW"/>
</dbReference>
<evidence type="ECO:0000256" key="5">
    <source>
        <dbReference type="ARBA" id="ARBA00023235"/>
    </source>
</evidence>
<keyword evidence="5 6" id="KW-0413">Isomerase</keyword>